<keyword evidence="3" id="KW-0547">Nucleotide-binding</keyword>
<dbReference type="PANTHER" id="PTHR30153:SF2">
    <property type="entry name" value="REPLICATIVE DNA HELICASE"/>
    <property type="match status" value="1"/>
</dbReference>
<sequence>MNMPMETQLISEQHIQAERSVIAVVLQGKNVLDELAGYILPEDFQEIAFRHVYQAALSLYNKNEPVDIVTISAKLQQQKVLEEIGGVTNLSRIASSEITAFNTMYYAKIIKRQSIRVKGLALSGDIQAVTFEDDFETPEEYLQIIDSLVSQMRPETKGAMKGFSDTQDDYMEFIQTKTTNIKTGFQKFDDWSGGIGRGWLYIMAGRPSIGKTAKALQMAVCMARQDAGDVLIWSLEMTTNQLKDRMISNMSGVNYGQIRQKQVGEFELKRIQKAHDTLNNYALMIDDSPGVTFDHVRATARQIHRKKGRLGAIFVDYLTRMNIKQQKGETWSRSVGEVAKRFKWLAQELDCPVILLAQLSREGAEGAPQLHHLRDSGEIEQEADTVEFLWQDPEETSRDGVVVQSTIAKGRHTGTAAFKYLFKGWVQRYEDYR</sequence>
<dbReference type="AlphaFoldDB" id="X4ZF99"/>
<evidence type="ECO:0000256" key="9">
    <source>
        <dbReference type="ARBA" id="ARBA00044969"/>
    </source>
</evidence>
<evidence type="ECO:0000256" key="3">
    <source>
        <dbReference type="ARBA" id="ARBA00022741"/>
    </source>
</evidence>
<evidence type="ECO:0000256" key="5">
    <source>
        <dbReference type="ARBA" id="ARBA00022806"/>
    </source>
</evidence>
<dbReference type="PROSITE" id="PS51199">
    <property type="entry name" value="SF4_HELICASE"/>
    <property type="match status" value="1"/>
</dbReference>
<feature type="domain" description="SF4 helicase" evidence="11">
    <location>
        <begin position="174"/>
        <end position="433"/>
    </location>
</feature>
<reference evidence="12 13" key="1">
    <citation type="journal article" date="2014" name="PLoS Genet.">
        <title>Comparative Genomic Analysis of N2-Fixing and Non-N2-Fixing Paenibacillus spp.: Organization, Evolution and Expression of the Nitrogen Fixation Genes.</title>
        <authorList>
            <person name="Xie J.B."/>
            <person name="Du Z."/>
            <person name="Bai L."/>
            <person name="Tian C."/>
            <person name="Zhang Y."/>
            <person name="Xie J.Y."/>
            <person name="Wang T."/>
            <person name="Liu X."/>
            <person name="Chen X."/>
            <person name="Cheng Q."/>
            <person name="Chen S."/>
            <person name="Li J."/>
        </authorList>
    </citation>
    <scope>NUCLEOTIDE SEQUENCE [LARGE SCALE GENOMIC DNA]</scope>
    <source>
        <strain evidence="12 13">T27</strain>
    </source>
</reference>
<dbReference type="GO" id="GO:0005524">
    <property type="term" value="F:ATP binding"/>
    <property type="evidence" value="ECO:0007669"/>
    <property type="project" value="UniProtKB-KW"/>
</dbReference>
<dbReference type="STRING" id="1268072.PSAB_05980"/>
<dbReference type="HOGENOM" id="CLU_005373_0_2_9"/>
<dbReference type="GO" id="GO:0043139">
    <property type="term" value="F:5'-3' DNA helicase activity"/>
    <property type="evidence" value="ECO:0007669"/>
    <property type="project" value="UniProtKB-EC"/>
</dbReference>
<protein>
    <recommendedName>
        <fullName evidence="9">DNA 5'-3' helicase</fullName>
        <ecNumber evidence="9">5.6.2.3</ecNumber>
    </recommendedName>
</protein>
<dbReference type="RefSeq" id="WP_025333694.1">
    <property type="nucleotide sequence ID" value="NZ_CP004078.1"/>
</dbReference>
<gene>
    <name evidence="12" type="ORF">PSAB_05980</name>
</gene>
<dbReference type="InterPro" id="IPR027417">
    <property type="entry name" value="P-loop_NTPase"/>
</dbReference>
<evidence type="ECO:0000256" key="2">
    <source>
        <dbReference type="ARBA" id="ARBA00022705"/>
    </source>
</evidence>
<comment type="similarity">
    <text evidence="1">Belongs to the helicase family. DnaB subfamily.</text>
</comment>
<dbReference type="InterPro" id="IPR036185">
    <property type="entry name" value="DNA_heli_DnaB-like_N_sf"/>
</dbReference>
<evidence type="ECO:0000256" key="4">
    <source>
        <dbReference type="ARBA" id="ARBA00022801"/>
    </source>
</evidence>
<dbReference type="Pfam" id="PF03796">
    <property type="entry name" value="DnaB_C"/>
    <property type="match status" value="1"/>
</dbReference>
<evidence type="ECO:0000256" key="10">
    <source>
        <dbReference type="ARBA" id="ARBA00048954"/>
    </source>
</evidence>
<keyword evidence="2" id="KW-0235">DNA replication</keyword>
<keyword evidence="4" id="KW-0378">Hydrolase</keyword>
<accession>X4ZF99</accession>
<dbReference type="Gene3D" id="1.10.860.10">
    <property type="entry name" value="DNAb Helicase, Chain A"/>
    <property type="match status" value="1"/>
</dbReference>
<keyword evidence="6" id="KW-0067">ATP-binding</keyword>
<dbReference type="Gene3D" id="3.40.50.300">
    <property type="entry name" value="P-loop containing nucleotide triphosphate hydrolases"/>
    <property type="match status" value="1"/>
</dbReference>
<dbReference type="PANTHER" id="PTHR30153">
    <property type="entry name" value="REPLICATIVE DNA HELICASE DNAB"/>
    <property type="match status" value="1"/>
</dbReference>
<keyword evidence="5 12" id="KW-0347">Helicase</keyword>
<evidence type="ECO:0000256" key="8">
    <source>
        <dbReference type="ARBA" id="ARBA00023235"/>
    </source>
</evidence>
<evidence type="ECO:0000256" key="1">
    <source>
        <dbReference type="ARBA" id="ARBA00008428"/>
    </source>
</evidence>
<evidence type="ECO:0000259" key="11">
    <source>
        <dbReference type="PROSITE" id="PS51199"/>
    </source>
</evidence>
<dbReference type="OrthoDB" id="2705834at2"/>
<keyword evidence="7" id="KW-0238">DNA-binding</keyword>
<keyword evidence="13" id="KW-1185">Reference proteome</keyword>
<proteinExistence type="inferred from homology"/>
<name>X4ZF99_9BACL</name>
<organism evidence="12 13">
    <name type="scientific">Paenibacillus sabinae T27</name>
    <dbReference type="NCBI Taxonomy" id="1268072"/>
    <lineage>
        <taxon>Bacteria</taxon>
        <taxon>Bacillati</taxon>
        <taxon>Bacillota</taxon>
        <taxon>Bacilli</taxon>
        <taxon>Bacillales</taxon>
        <taxon>Paenibacillaceae</taxon>
        <taxon>Paenibacillus</taxon>
    </lineage>
</organism>
<dbReference type="KEGG" id="psab:PSAB_05980"/>
<dbReference type="SUPFAM" id="SSF52540">
    <property type="entry name" value="P-loop containing nucleoside triphosphate hydrolases"/>
    <property type="match status" value="1"/>
</dbReference>
<dbReference type="InterPro" id="IPR007694">
    <property type="entry name" value="DNA_helicase_DnaB-like_C"/>
</dbReference>
<dbReference type="InterPro" id="IPR016136">
    <property type="entry name" value="DNA_helicase_N/primase_C"/>
</dbReference>
<dbReference type="GO" id="GO:0006260">
    <property type="term" value="P:DNA replication"/>
    <property type="evidence" value="ECO:0007669"/>
    <property type="project" value="UniProtKB-KW"/>
</dbReference>
<dbReference type="GO" id="GO:0005829">
    <property type="term" value="C:cytosol"/>
    <property type="evidence" value="ECO:0007669"/>
    <property type="project" value="TreeGrafter"/>
</dbReference>
<evidence type="ECO:0000313" key="12">
    <source>
        <dbReference type="EMBL" id="AHV96132.1"/>
    </source>
</evidence>
<dbReference type="SUPFAM" id="SSF48024">
    <property type="entry name" value="N-terminal domain of DnaB helicase"/>
    <property type="match status" value="1"/>
</dbReference>
<dbReference type="Pfam" id="PF00772">
    <property type="entry name" value="DnaB"/>
    <property type="match status" value="1"/>
</dbReference>
<evidence type="ECO:0000256" key="6">
    <source>
        <dbReference type="ARBA" id="ARBA00022840"/>
    </source>
</evidence>
<dbReference type="GO" id="GO:0016787">
    <property type="term" value="F:hydrolase activity"/>
    <property type="evidence" value="ECO:0007669"/>
    <property type="project" value="UniProtKB-KW"/>
</dbReference>
<dbReference type="GO" id="GO:0003677">
    <property type="term" value="F:DNA binding"/>
    <property type="evidence" value="ECO:0007669"/>
    <property type="project" value="UniProtKB-KW"/>
</dbReference>
<dbReference type="EMBL" id="CP004078">
    <property type="protein sequence ID" value="AHV96132.1"/>
    <property type="molecule type" value="Genomic_DNA"/>
</dbReference>
<keyword evidence="8" id="KW-0413">Isomerase</keyword>
<dbReference type="eggNOG" id="COG0305">
    <property type="taxonomic scope" value="Bacteria"/>
</dbReference>
<dbReference type="InterPro" id="IPR007693">
    <property type="entry name" value="DNA_helicase_DnaB-like_N"/>
</dbReference>
<dbReference type="PATRIC" id="fig|1268072.3.peg.1238"/>
<evidence type="ECO:0000313" key="13">
    <source>
        <dbReference type="Proteomes" id="UP000019772"/>
    </source>
</evidence>
<dbReference type="EC" id="5.6.2.3" evidence="9"/>
<comment type="catalytic activity">
    <reaction evidence="10">
        <text>ATP + H2O = ADP + phosphate + H(+)</text>
        <dbReference type="Rhea" id="RHEA:13065"/>
        <dbReference type="ChEBI" id="CHEBI:15377"/>
        <dbReference type="ChEBI" id="CHEBI:15378"/>
        <dbReference type="ChEBI" id="CHEBI:30616"/>
        <dbReference type="ChEBI" id="CHEBI:43474"/>
        <dbReference type="ChEBI" id="CHEBI:456216"/>
        <dbReference type="EC" id="5.6.2.3"/>
    </reaction>
</comment>
<dbReference type="Proteomes" id="UP000019772">
    <property type="component" value="Chromosome"/>
</dbReference>
<evidence type="ECO:0000256" key="7">
    <source>
        <dbReference type="ARBA" id="ARBA00023125"/>
    </source>
</evidence>